<evidence type="ECO:0000259" key="54">
    <source>
        <dbReference type="PROSITE" id="PS52019"/>
    </source>
</evidence>
<dbReference type="GO" id="GO:0016297">
    <property type="term" value="F:fatty acyl-[ACP] hydrolase activity"/>
    <property type="evidence" value="ECO:0007669"/>
    <property type="project" value="UniProtKB-EC"/>
</dbReference>
<comment type="catalytic activity">
    <reaction evidence="48">
        <text>(2E)-decenoyl-[ACP] + NADPH + H(+) = decanoyl-[ACP] + NADP(+)</text>
        <dbReference type="Rhea" id="RHEA:41864"/>
        <dbReference type="Rhea" id="RHEA-COMP:9639"/>
        <dbReference type="Rhea" id="RHEA-COMP:9640"/>
        <dbReference type="ChEBI" id="CHEBI:15378"/>
        <dbReference type="ChEBI" id="CHEBI:57783"/>
        <dbReference type="ChEBI" id="CHEBI:58349"/>
        <dbReference type="ChEBI" id="CHEBI:78467"/>
        <dbReference type="ChEBI" id="CHEBI:78468"/>
    </reaction>
    <physiologicalReaction direction="left-to-right" evidence="48">
        <dbReference type="Rhea" id="RHEA:41865"/>
    </physiologicalReaction>
</comment>
<dbReference type="Pfam" id="PF00109">
    <property type="entry name" value="ketoacyl-synt"/>
    <property type="match status" value="1"/>
</dbReference>
<comment type="catalytic activity">
    <reaction evidence="34">
        <text>(2E)-octenoyl-[ACP] + NADPH + H(+) = octanoyl-[ACP] + NADP(+)</text>
        <dbReference type="Rhea" id="RHEA:41848"/>
        <dbReference type="Rhea" id="RHEA-COMP:9635"/>
        <dbReference type="Rhea" id="RHEA-COMP:9636"/>
        <dbReference type="ChEBI" id="CHEBI:15378"/>
        <dbReference type="ChEBI" id="CHEBI:57783"/>
        <dbReference type="ChEBI" id="CHEBI:58349"/>
        <dbReference type="ChEBI" id="CHEBI:78462"/>
        <dbReference type="ChEBI" id="CHEBI:78463"/>
    </reaction>
    <physiologicalReaction direction="left-to-right" evidence="34">
        <dbReference type="Rhea" id="RHEA:41849"/>
    </physiologicalReaction>
</comment>
<dbReference type="UniPathway" id="UPA00094"/>
<dbReference type="SMART" id="SM00829">
    <property type="entry name" value="PKS_ER"/>
    <property type="match status" value="1"/>
</dbReference>
<dbReference type="Gene3D" id="3.40.366.10">
    <property type="entry name" value="Malonyl-Coenzyme A Acyl Carrier Protein, domain 2"/>
    <property type="match status" value="1"/>
</dbReference>
<evidence type="ECO:0000259" key="52">
    <source>
        <dbReference type="PROSITE" id="PS50075"/>
    </source>
</evidence>
<dbReference type="InterPro" id="IPR049551">
    <property type="entry name" value="PKS_DH_C"/>
</dbReference>
<evidence type="ECO:0000256" key="19">
    <source>
        <dbReference type="ARBA" id="ARBA00023442"/>
    </source>
</evidence>
<evidence type="ECO:0000256" key="47">
    <source>
        <dbReference type="ARBA" id="ARBA00049449"/>
    </source>
</evidence>
<keyword evidence="5" id="KW-0702">S-nitrosylation</keyword>
<evidence type="ECO:0000256" key="1">
    <source>
        <dbReference type="ARBA" id="ARBA00005189"/>
    </source>
</evidence>
<dbReference type="SUPFAM" id="SSF51735">
    <property type="entry name" value="NAD(P)-binding Rossmann-fold domains"/>
    <property type="match status" value="3"/>
</dbReference>
<dbReference type="SMART" id="SM00827">
    <property type="entry name" value="PKS_AT"/>
    <property type="match status" value="1"/>
</dbReference>
<dbReference type="InterPro" id="IPR050444">
    <property type="entry name" value="Polyketide_Synthase"/>
</dbReference>
<evidence type="ECO:0000256" key="39">
    <source>
        <dbReference type="ARBA" id="ARBA00048704"/>
    </source>
</evidence>
<comment type="catalytic activity">
    <reaction evidence="36">
        <text>3-oxohexanoyl-[ACP] + NADPH + H(+) = (3R)-hydroxyhexanoyl-[ACP] + NADP(+)</text>
        <dbReference type="Rhea" id="RHEA:41824"/>
        <dbReference type="Rhea" id="RHEA-COMP:9629"/>
        <dbReference type="Rhea" id="RHEA-COMP:9630"/>
        <dbReference type="ChEBI" id="CHEBI:15378"/>
        <dbReference type="ChEBI" id="CHEBI:57783"/>
        <dbReference type="ChEBI" id="CHEBI:58349"/>
        <dbReference type="ChEBI" id="CHEBI:78456"/>
        <dbReference type="ChEBI" id="CHEBI:78457"/>
    </reaction>
    <physiologicalReaction direction="left-to-right" evidence="36">
        <dbReference type="Rhea" id="RHEA:41825"/>
    </physiologicalReaction>
</comment>
<comment type="catalytic activity">
    <reaction evidence="39">
        <text>hexadecanoyl-[ACP] + H2O = hexadecanoate + holo-[ACP] + H(+)</text>
        <dbReference type="Rhea" id="RHEA:41932"/>
        <dbReference type="Rhea" id="RHEA-COMP:9652"/>
        <dbReference type="Rhea" id="RHEA-COMP:9685"/>
        <dbReference type="ChEBI" id="CHEBI:7896"/>
        <dbReference type="ChEBI" id="CHEBI:15377"/>
        <dbReference type="ChEBI" id="CHEBI:15378"/>
        <dbReference type="ChEBI" id="CHEBI:64479"/>
        <dbReference type="ChEBI" id="CHEBI:78483"/>
        <dbReference type="EC" id="3.1.2.14"/>
    </reaction>
    <physiologicalReaction direction="left-to-right" evidence="39">
        <dbReference type="Rhea" id="RHEA:41933"/>
    </physiologicalReaction>
</comment>
<dbReference type="InterPro" id="IPR001031">
    <property type="entry name" value="Thioesterase"/>
</dbReference>
<dbReference type="InterPro" id="IPR049552">
    <property type="entry name" value="PKS_DH_N"/>
</dbReference>
<dbReference type="InterPro" id="IPR016035">
    <property type="entry name" value="Acyl_Trfase/lysoPLipase"/>
</dbReference>
<evidence type="ECO:0000313" key="55">
    <source>
        <dbReference type="EMBL" id="CAF0794979.1"/>
    </source>
</evidence>
<gene>
    <name evidence="55" type="ORF">XAT740_LOCUS2677</name>
</gene>
<evidence type="ECO:0000256" key="36">
    <source>
        <dbReference type="ARBA" id="ARBA00048571"/>
    </source>
</evidence>
<evidence type="ECO:0000256" key="16">
    <source>
        <dbReference type="ARBA" id="ARBA00023399"/>
    </source>
</evidence>
<comment type="catalytic activity">
    <reaction evidence="21">
        <text>hexanoyl-[ACP] + malonyl-[ACP] + H(+) = 3-oxooctanoyl-[ACP] + holo-[ACP] + CO2</text>
        <dbReference type="Rhea" id="RHEA:41836"/>
        <dbReference type="Rhea" id="RHEA-COMP:9623"/>
        <dbReference type="Rhea" id="RHEA-COMP:9632"/>
        <dbReference type="Rhea" id="RHEA-COMP:9633"/>
        <dbReference type="Rhea" id="RHEA-COMP:9685"/>
        <dbReference type="ChEBI" id="CHEBI:15378"/>
        <dbReference type="ChEBI" id="CHEBI:16526"/>
        <dbReference type="ChEBI" id="CHEBI:64479"/>
        <dbReference type="ChEBI" id="CHEBI:78449"/>
        <dbReference type="ChEBI" id="CHEBI:78459"/>
        <dbReference type="ChEBI" id="CHEBI:78460"/>
    </reaction>
    <physiologicalReaction direction="left-to-right" evidence="21">
        <dbReference type="Rhea" id="RHEA:41837"/>
    </physiologicalReaction>
</comment>
<dbReference type="Gene3D" id="3.40.47.10">
    <property type="match status" value="2"/>
</dbReference>
<comment type="catalytic activity">
    <reaction evidence="42">
        <text>decanoyl-[ACP] + malonyl-[ACP] + H(+) = 3-oxododecanoyl-[ACP] + holo-[ACP] + CO2</text>
        <dbReference type="Rhea" id="RHEA:41868"/>
        <dbReference type="Rhea" id="RHEA-COMP:9623"/>
        <dbReference type="Rhea" id="RHEA-COMP:9640"/>
        <dbReference type="Rhea" id="RHEA-COMP:9641"/>
        <dbReference type="Rhea" id="RHEA-COMP:9685"/>
        <dbReference type="ChEBI" id="CHEBI:15378"/>
        <dbReference type="ChEBI" id="CHEBI:16526"/>
        <dbReference type="ChEBI" id="CHEBI:64479"/>
        <dbReference type="ChEBI" id="CHEBI:78449"/>
        <dbReference type="ChEBI" id="CHEBI:78468"/>
        <dbReference type="ChEBI" id="CHEBI:78469"/>
    </reaction>
    <physiologicalReaction direction="left-to-right" evidence="42">
        <dbReference type="Rhea" id="RHEA:41869"/>
    </physiologicalReaction>
</comment>
<evidence type="ECO:0000256" key="38">
    <source>
        <dbReference type="ARBA" id="ARBA00048691"/>
    </source>
</evidence>
<evidence type="ECO:0000256" key="37">
    <source>
        <dbReference type="ARBA" id="ARBA00048650"/>
    </source>
</evidence>
<evidence type="ECO:0000256" key="30">
    <source>
        <dbReference type="ARBA" id="ARBA00047961"/>
    </source>
</evidence>
<comment type="catalytic activity">
    <reaction evidence="10">
        <text>(3R)-hydroxyoctanoyl-[ACP] = (2E)-octenoyl-[ACP] + H2O</text>
        <dbReference type="Rhea" id="RHEA:41844"/>
        <dbReference type="Rhea" id="RHEA-COMP:9634"/>
        <dbReference type="Rhea" id="RHEA-COMP:9635"/>
        <dbReference type="ChEBI" id="CHEBI:15377"/>
        <dbReference type="ChEBI" id="CHEBI:78461"/>
        <dbReference type="ChEBI" id="CHEBI:78462"/>
    </reaction>
    <physiologicalReaction direction="left-to-right" evidence="10">
        <dbReference type="Rhea" id="RHEA:41845"/>
    </physiologicalReaction>
</comment>
<dbReference type="CDD" id="cd05195">
    <property type="entry name" value="enoyl_red"/>
    <property type="match status" value="1"/>
</dbReference>
<evidence type="ECO:0000256" key="45">
    <source>
        <dbReference type="ARBA" id="ARBA00049414"/>
    </source>
</evidence>
<evidence type="ECO:0000313" key="56">
    <source>
        <dbReference type="Proteomes" id="UP000663828"/>
    </source>
</evidence>
<dbReference type="Gene3D" id="3.90.180.10">
    <property type="entry name" value="Medium-chain alcohol dehydrogenases, catalytic domain"/>
    <property type="match status" value="1"/>
</dbReference>
<evidence type="ECO:0000256" key="29">
    <source>
        <dbReference type="ARBA" id="ARBA00047953"/>
    </source>
</evidence>
<keyword evidence="9" id="KW-0012">Acyltransferase</keyword>
<dbReference type="PANTHER" id="PTHR45681">
    <property type="entry name" value="POLYKETIDE SYNTHASE 44-RELATED"/>
    <property type="match status" value="1"/>
</dbReference>
<dbReference type="InterPro" id="IPR013154">
    <property type="entry name" value="ADH-like_N"/>
</dbReference>
<comment type="function">
    <text evidence="19">Fatty acid synthetase is a multifunctional enzyme that catalyzes the de novo biosynthesis of long-chain saturated fatty acids starting from acetyl-CoA and malonyl-CoA in the presence of NADPH. This multifunctional protein contains 7 catalytic activities and a site for the binding of the prosthetic group 4'-phosphopantetheine of the acyl carrier protein ([ACP]) domain.</text>
</comment>
<comment type="catalytic activity">
    <reaction evidence="17">
        <text>(3R)-hydroxyhexadecanoyl-[ACP] = (2E)-hexadecenoyl-[ACP] + H2O</text>
        <dbReference type="Rhea" id="RHEA:41908"/>
        <dbReference type="Rhea" id="RHEA-COMP:9650"/>
        <dbReference type="Rhea" id="RHEA-COMP:9651"/>
        <dbReference type="ChEBI" id="CHEBI:15377"/>
        <dbReference type="ChEBI" id="CHEBI:78480"/>
        <dbReference type="ChEBI" id="CHEBI:78481"/>
    </reaction>
    <physiologicalReaction direction="left-to-right" evidence="17">
        <dbReference type="Rhea" id="RHEA:41909"/>
    </physiologicalReaction>
</comment>
<evidence type="ECO:0000256" key="4">
    <source>
        <dbReference type="ARBA" id="ARBA00022679"/>
    </source>
</evidence>
<organism evidence="55 56">
    <name type="scientific">Adineta ricciae</name>
    <name type="common">Rotifer</name>
    <dbReference type="NCBI Taxonomy" id="249248"/>
    <lineage>
        <taxon>Eukaryota</taxon>
        <taxon>Metazoa</taxon>
        <taxon>Spiralia</taxon>
        <taxon>Gnathifera</taxon>
        <taxon>Rotifera</taxon>
        <taxon>Eurotatoria</taxon>
        <taxon>Bdelloidea</taxon>
        <taxon>Adinetida</taxon>
        <taxon>Adinetidae</taxon>
        <taxon>Adineta</taxon>
    </lineage>
</organism>
<keyword evidence="8" id="KW-0511">Multifunctional enzyme</keyword>
<dbReference type="InterPro" id="IPR029063">
    <property type="entry name" value="SAM-dependent_MTases_sf"/>
</dbReference>
<sequence length="3804" mass="436785">MDLESFTKVFSNIYPNLDQYLTRRGYFLKNEILDQFDHVYFGLSEGEARTIDPAHRLLLEKFVHLLEDANYTVDEISGTKTSVFIGQLSSEHQRIMFQSPAETNSASLAQNVNKYNASARLAYHFNLRGPNFTIDTACSSSLQAVHLAVQSLRNGEAQYAVAGGTNTIYTPEGLWNNSLIQAVSPDGRSRAYCIEANGYAKEKSNADDAYPMSKISGRKCVPRISLKCVPISQKSSETVITREQWLCNPHRRERNAQRICHRNMDHQTCFNYENTTCPVLQLILSAITVAAFISVMGSVRFQTEPSRFDSVRYSKTKIFLQYLQNSEGLGLVLLKRLSDAIRDNDSIYCVIRDVLSNHDGHYNKISYSTPSSDGQYQLLKEIYTRQQIDLSKVLYIEGHGTGTQVGDPIEANTLGKFFNRSKADMPLLLGSVKSNIGHTEGTSGIAGLIKVALSIKHRVIPPQMNFKKINPKIKAQEYNLHIVQHLTRIPTNYIITIGINSFGLGGNNCHAIIEEYSKPLINKKPTVPFKENFNKIDAASQQYFTAVLSAKSSESIRNQVDNFFKWYTALNMSELLLTNICYKLLAKRDNKYAHRVSFNFADENELKSQLNSLLLAYKVNNTTENNSISGVTISQFDESRSHLRQNICFVYPGQGTQWWKMGRQLYFSEAIFKHWIDKINSELLELTSEWSLLQELIYVPEEKFSRINETNIAQPALFAIQVALTALWLSWGIEPKTIVGHSGGEVAAVYISGRLTLQEAVQTIYYRSDLQHRTSRQNGRMLAVTGLNEVEANMLLQGFKNCISLAAINGPNSLTFSGDGTQLENLYEILTELKPNTFKKWLNVENAYHSQQMEKFNISEDLLSSLANIGGKSLSKKEDLFNETCSKAHLFSTVTGKCADNLHFTNQYWWKNLRDTVRFKEAILAILNDHSIMMDVFLEISPHPVLVTSIQECFTLLNLNTFPLTLYSLKRKENEQQTMLSSLSQLQSVDWKVFCSTRTWSAAASDEGIDDLPFYAFEKQTCWLETRDSVVRRRAKQQKHHPLLGLRMWPDEKFAVWKNYINLNVLEHAYLTDHIIQGQPLFPLTGFIELILAAMNELQEFVQPSLTPINEIVLENIQLLSSLSLNKDPDQYTEIHTVIIQCQQFFIYSRRNPVLNVTRLGGIASYDLVEDFSKEQLLNDYSSHGWILHAEGFINTKSIGCSTMLDTLCNVQMLQKTFPNLLYSSFKNINKINLLYQYLANRGYLYGPVFQCVGAFHICENESYSRLNISDRLSHEHLKDYYLHPALGDACFHSTIGCIPGYDTYVPVRVKRLIIRNNKMLLNKQTIVHASIRKNARHMRNELSYDLMVLDAENNRMVAIWEGLQVKQLFERSDNIDIDFYLFDKVRETSILPKTVSTNKHILTHKLIKNYCFEMHWKQIPVVRNIDKLIPECSELLYTQGNFENMVLSVRCFLQSGVTEIDKQLIQAKKYLNEFVSLHAMNLFQQLTNSNKLDEIKPENLKKVSLKNYHLLIELLINDFQCRNSINEFISHSTSLYYLNIIKQFPLIKPLISLIFSCGTNLANIVTGRLEAADVIFNEAHRSKFEQFCSFMSESYTKQVFTALVKQIQKKLAMNNNVQNVLTVLEIGAGNGAATLIALDVLLEFTNSTGTIIEYTLTDISAEVLNDARKILTSYITQRNTKDLLRLTYEVYDINKSPEHYQFESFNIIFASHVIHIAENIAQTLSNLRQLLTSNGLMIVLESTHSILYLNMIYGLLSQSWNTSLDKKSRLNSSPSMLKIEEWQSAFKLASGYREIDYVCSETGVTTIIAQKLVDVTQEKLWIIFCDANQQSVGCEIAIKLQQCYGVQNIELLSYQKELMCASYFHTIVIKDIVIDIRRFLEDTASSFPTVDIVYCWPLNFGFEDINEHIVHDKVEIVCGALSSIFQTMAVFSKRSRIFVLTQNGQIGQQNTDVNPIQCSVIGFTRTARREYTNYRCKLIDLMSRSSILIDELINEIHSRSEVIGIEEETILQLDASCLVERWKPVYKKFNQNEILKQSQKQEPTTKIAMFGQACDTIPYKLEDSQFHSPLHSSQVFFSSTFILPPNSVEVKVDCISVNYRDLPIVQDVYASSSTANFEHELKDKKLRTNFCGTVTNLGERVSFLKIGDRVLSISNNIDCSTSYVIVDEIEVVRAPHNLTMEQLCRIGIPFLTVVHALQKCANLECNQSVLIHKASTDIGLAAIEYCKFIGAHIIATDDTVQNRDYLMNTFNFKHVLNCSDLSFVAHTRQLAPNGVHVVLNTLSEVFLEESIKLLSPYGHFIELNPNFDHVLFYVTNPISFHVINLVEYHRIYPKIVTALLKEISDMVEEKQIRLVKPVTVFQSSQTEEIAKLYNDTNFIGPVIMKTSTTIDDLSVNTSINAVLKTKKSNALFCSNFVCNHGTIMISGGLGGLGMEMSKWMIKNKHVKRIVLLSRRNMDELKLSNTQEENWKDLEQTALQYDAHVEIAKVDVTKQDQVFKIFERINRSSFPVRGIIHMAMVLHDCLVENLTLDILSEVTGPKVRGAWFLHSVSLMTKSPIEFFIMFSSVRNHLNDIGSSGYNVGNNFLDGLAHYRSQKNLPALSISVPGILDVGYIQRNHGLLVDSITEEGSELLPACYLFELIEVFHSNENTIPTPVIFAVNWNKLLLKCEAYSSKLQNLIKEQVSNAVSNEKKVQSLKADKLTISDIEMIKNDIRSIVAKLFDSNDSEKIETNKSLISQGLDSLRAVSLYNRLYNKYALQMSITDILYGISINEITYKIHQQWQLTHKSSSNDSTTGVDSPNNTDTSTASYKNSTNVMDAGAIELYTGTSLLIRLGVHNSAKPNIFCIPDILGLGDRTFSRYDEKLKSHFTLISFRSSGYAENESTLTSVEQIADEYIHQMKRYQPYEPYILFGYSLFGCLIAYEMIYQLTLYHKNISVQYLILLNSNDELQWNVQSYISKPSTIMHLCIIYKPQINQNSIYNSLLVRFKSQSYLYLKTTTNEIMENISEILNTSNSNDILLRYIYKVGDKNTFLKKVYNVIENNLKALNEYILRVINNSESNIQLDTHIIHTSKVRALINDEQFNNVVDDTQPLFPNKNKQTDYYFEEEVDEENVPNVIIHKLNIVDLTQDAATKRTEDVLSWHAPSTDIFRMKNEISRQVNDGTNEQTQWVSLNIEQGFASYAQERIWLDEQMRFKNSQNQTVNREIYTTTAYNVLSLFKTDRKCGPISIKRLLHALNLVIEKHTPLRTRFQYDGEINCLKQSFVSSEEDFYTLQLIEICKRNVDEEIERLLDEYMQRQWFNLEDGILVKCCLIRTDQPWQQCDLNDLFTHDLYILCIFHHITFDHFSINIFLNDFKKAYQTETHLDPLPLQYIDYSQYERQLNMIDAQQYWWHLLNDYGIRNQLKLPYDRISIQHAYNNNYSSDGSYVGINFDSNLMYKLFNYASKTNTTIYQLMLTVYYVFLYKLVQQEDFCIATLNANRYRPELQSLIGMFVNILPIRFRLNPLSESFYKLLLDVKQLCLNTFQYSYLPYQEIIKSQKRVNSTKSYCPLPFVQTVFSLSTQSIKEYIDLDEHITLLHQANLFRHQEYNSPGFTKPKKITPMFDFDFSILYNPDIPNMSFEIEYSTDSFHPQTLVDISERFLIFIERLAATFDQEQQQPASQLTITLPKELIILSSPKHDIVSLADEIEAYPQCKETNITPKISVTKGMIDVEYLANQLWCQVLWQKQIKENTNFFGLGGTSLLLILLCRLYENTFHINPSILTISEFWYKSTLDDHIDLLIKYIAQQCVDDIIREIE</sequence>
<dbReference type="Gene3D" id="1.10.1200.10">
    <property type="entry name" value="ACP-like"/>
    <property type="match status" value="2"/>
</dbReference>
<dbReference type="PANTHER" id="PTHR45681:SF6">
    <property type="entry name" value="POLYKETIDE SYNTHASE 37"/>
    <property type="match status" value="1"/>
</dbReference>
<evidence type="ECO:0000256" key="18">
    <source>
        <dbReference type="ARBA" id="ARBA00023402"/>
    </source>
</evidence>
<dbReference type="SUPFAM" id="SSF53901">
    <property type="entry name" value="Thiolase-like"/>
    <property type="match status" value="2"/>
</dbReference>
<dbReference type="InterPro" id="IPR009081">
    <property type="entry name" value="PP-bd_ACP"/>
</dbReference>
<dbReference type="Pfam" id="PF00107">
    <property type="entry name" value="ADH_zinc_N"/>
    <property type="match status" value="1"/>
</dbReference>
<evidence type="ECO:0000256" key="49">
    <source>
        <dbReference type="ARBA" id="ARBA00049533"/>
    </source>
</evidence>
<evidence type="ECO:0000256" key="23">
    <source>
        <dbReference type="ARBA" id="ARBA00047440"/>
    </source>
</evidence>
<evidence type="ECO:0000256" key="43">
    <source>
        <dbReference type="ARBA" id="ARBA00049171"/>
    </source>
</evidence>
<keyword evidence="2" id="KW-0596">Phosphopantetheine</keyword>
<dbReference type="InterPro" id="IPR014030">
    <property type="entry name" value="Ketoacyl_synth_N"/>
</dbReference>
<comment type="catalytic activity">
    <reaction evidence="18">
        <text>(3R)-hydroxybutanoyl-[ACP] = (2E)-butenoyl-[ACP] + H2O</text>
        <dbReference type="Rhea" id="RHEA:41808"/>
        <dbReference type="Rhea" id="RHEA-COMP:9626"/>
        <dbReference type="Rhea" id="RHEA-COMP:9627"/>
        <dbReference type="ChEBI" id="CHEBI:15377"/>
        <dbReference type="ChEBI" id="CHEBI:78451"/>
        <dbReference type="ChEBI" id="CHEBI:78453"/>
    </reaction>
    <physiologicalReaction direction="left-to-right" evidence="18">
        <dbReference type="Rhea" id="RHEA:41809"/>
    </physiologicalReaction>
</comment>
<evidence type="ECO:0000256" key="12">
    <source>
        <dbReference type="ARBA" id="ARBA00023373"/>
    </source>
</evidence>
<evidence type="ECO:0000256" key="32">
    <source>
        <dbReference type="ARBA" id="ARBA00048281"/>
    </source>
</evidence>
<comment type="catalytic activity">
    <reaction evidence="13">
        <text>(3R)-hydroxydecanoyl-[ACP] = (2E)-decenoyl-[ACP] + H2O</text>
        <dbReference type="Rhea" id="RHEA:41860"/>
        <dbReference type="Rhea" id="RHEA-COMP:9638"/>
        <dbReference type="Rhea" id="RHEA-COMP:9639"/>
        <dbReference type="ChEBI" id="CHEBI:15377"/>
        <dbReference type="ChEBI" id="CHEBI:78466"/>
        <dbReference type="ChEBI" id="CHEBI:78467"/>
    </reaction>
    <physiologicalReaction direction="left-to-right" evidence="13">
        <dbReference type="Rhea" id="RHEA:41861"/>
    </physiologicalReaction>
</comment>
<dbReference type="InterPro" id="IPR014031">
    <property type="entry name" value="Ketoacyl_synth_C"/>
</dbReference>
<dbReference type="InterPro" id="IPR018201">
    <property type="entry name" value="Ketoacyl_synth_AS"/>
</dbReference>
<evidence type="ECO:0000256" key="28">
    <source>
        <dbReference type="ARBA" id="ARBA00047897"/>
    </source>
</evidence>
<dbReference type="InterPro" id="IPR029058">
    <property type="entry name" value="AB_hydrolase_fold"/>
</dbReference>
<dbReference type="PROSITE" id="PS00606">
    <property type="entry name" value="KS3_1"/>
    <property type="match status" value="1"/>
</dbReference>
<comment type="catalytic activity">
    <reaction evidence="26">
        <text>dodecanoyl-[ACP] + malonyl-[ACP] + H(+) = 3-oxotetradecanoyl-[ACP] + holo-[ACP] + CO2</text>
        <dbReference type="Rhea" id="RHEA:41884"/>
        <dbReference type="Rhea" id="RHEA-COMP:9623"/>
        <dbReference type="Rhea" id="RHEA-COMP:9644"/>
        <dbReference type="Rhea" id="RHEA-COMP:9645"/>
        <dbReference type="Rhea" id="RHEA-COMP:9685"/>
        <dbReference type="ChEBI" id="CHEBI:15378"/>
        <dbReference type="ChEBI" id="CHEBI:16526"/>
        <dbReference type="ChEBI" id="CHEBI:64479"/>
        <dbReference type="ChEBI" id="CHEBI:65264"/>
        <dbReference type="ChEBI" id="CHEBI:78449"/>
        <dbReference type="ChEBI" id="CHEBI:78473"/>
    </reaction>
    <physiologicalReaction direction="left-to-right" evidence="26">
        <dbReference type="Rhea" id="RHEA:41885"/>
    </physiologicalReaction>
</comment>
<dbReference type="InterPro" id="IPR020841">
    <property type="entry name" value="PKS_Beta-ketoAc_synthase_dom"/>
</dbReference>
<dbReference type="GO" id="GO:0004316">
    <property type="term" value="F:3-oxoacyl-[acyl-carrier-protein] reductase (NADPH) activity"/>
    <property type="evidence" value="ECO:0007669"/>
    <property type="project" value="UniProtKB-EC"/>
</dbReference>
<dbReference type="EMBL" id="CAJNOR010000096">
    <property type="protein sequence ID" value="CAF0794979.1"/>
    <property type="molecule type" value="Genomic_DNA"/>
</dbReference>
<dbReference type="GO" id="GO:0009403">
    <property type="term" value="P:toxin biosynthetic process"/>
    <property type="evidence" value="ECO:0007669"/>
    <property type="project" value="UniProtKB-ARBA"/>
</dbReference>
<comment type="catalytic activity">
    <reaction evidence="33">
        <text>tetradecanoyl-[ACP] + H2O = tetradecanoate + holo-[ACP] + H(+)</text>
        <dbReference type="Rhea" id="RHEA:30123"/>
        <dbReference type="Rhea" id="RHEA-COMP:9648"/>
        <dbReference type="Rhea" id="RHEA-COMP:9685"/>
        <dbReference type="ChEBI" id="CHEBI:15377"/>
        <dbReference type="ChEBI" id="CHEBI:15378"/>
        <dbReference type="ChEBI" id="CHEBI:30807"/>
        <dbReference type="ChEBI" id="CHEBI:64479"/>
        <dbReference type="ChEBI" id="CHEBI:78477"/>
        <dbReference type="EC" id="3.1.2.14"/>
    </reaction>
    <physiologicalReaction direction="left-to-right" evidence="33">
        <dbReference type="Rhea" id="RHEA:30124"/>
    </physiologicalReaction>
</comment>
<dbReference type="Pfam" id="PF00668">
    <property type="entry name" value="Condensation"/>
    <property type="match status" value="1"/>
</dbReference>
<comment type="catalytic activity">
    <reaction evidence="12">
        <text>(3R)-hydroxyhexanoyl-[ACP] = (2E)-hexenoyl-[ACP] + H2O</text>
        <dbReference type="Rhea" id="RHEA:41828"/>
        <dbReference type="Rhea" id="RHEA-COMP:9630"/>
        <dbReference type="Rhea" id="RHEA-COMP:9631"/>
        <dbReference type="ChEBI" id="CHEBI:15377"/>
        <dbReference type="ChEBI" id="CHEBI:78457"/>
        <dbReference type="ChEBI" id="CHEBI:78458"/>
    </reaction>
    <physiologicalReaction direction="left-to-right" evidence="12">
        <dbReference type="Rhea" id="RHEA:41829"/>
    </physiologicalReaction>
</comment>
<dbReference type="SUPFAM" id="SSF53474">
    <property type="entry name" value="alpha/beta-Hydrolases"/>
    <property type="match status" value="1"/>
</dbReference>
<dbReference type="SMART" id="SM00822">
    <property type="entry name" value="PKS_KR"/>
    <property type="match status" value="1"/>
</dbReference>
<comment type="catalytic activity">
    <reaction evidence="20">
        <text>3-oxooctadecanoyl-[ACP] + NADPH + H(+) = (3R)-hydroxyoctadecanoyl-[ACP] + NADP(+)</text>
        <dbReference type="Rhea" id="RHEA:41920"/>
        <dbReference type="Rhea" id="RHEA-COMP:9653"/>
        <dbReference type="Rhea" id="RHEA-COMP:9654"/>
        <dbReference type="ChEBI" id="CHEBI:15378"/>
        <dbReference type="ChEBI" id="CHEBI:57783"/>
        <dbReference type="ChEBI" id="CHEBI:58349"/>
        <dbReference type="ChEBI" id="CHEBI:78487"/>
        <dbReference type="ChEBI" id="CHEBI:78488"/>
    </reaction>
    <physiologicalReaction direction="left-to-right" evidence="20">
        <dbReference type="Rhea" id="RHEA:41921"/>
    </physiologicalReaction>
</comment>
<dbReference type="Gene3D" id="3.30.70.3290">
    <property type="match status" value="1"/>
</dbReference>
<dbReference type="CDD" id="cd02440">
    <property type="entry name" value="AdoMet_MTases"/>
    <property type="match status" value="1"/>
</dbReference>
<evidence type="ECO:0000256" key="27">
    <source>
        <dbReference type="ARBA" id="ARBA00047810"/>
    </source>
</evidence>
<dbReference type="InterPro" id="IPR032821">
    <property type="entry name" value="PKS_assoc"/>
</dbReference>
<dbReference type="Gene3D" id="3.40.50.1820">
    <property type="entry name" value="alpha/beta hydrolase"/>
    <property type="match status" value="1"/>
</dbReference>
<evidence type="ECO:0000256" key="9">
    <source>
        <dbReference type="ARBA" id="ARBA00023315"/>
    </source>
</evidence>
<comment type="catalytic activity">
    <reaction evidence="24">
        <text>tetradecanoyl-[ACP] + malonyl-[ACP] + H(+) = 3-oxohexadecanoyl-[ACP] + holo-[ACP] + CO2</text>
        <dbReference type="Rhea" id="RHEA:41900"/>
        <dbReference type="Rhea" id="RHEA-COMP:9623"/>
        <dbReference type="Rhea" id="RHEA-COMP:9648"/>
        <dbReference type="Rhea" id="RHEA-COMP:9649"/>
        <dbReference type="Rhea" id="RHEA-COMP:9685"/>
        <dbReference type="ChEBI" id="CHEBI:15378"/>
        <dbReference type="ChEBI" id="CHEBI:16526"/>
        <dbReference type="ChEBI" id="CHEBI:64479"/>
        <dbReference type="ChEBI" id="CHEBI:78449"/>
        <dbReference type="ChEBI" id="CHEBI:78477"/>
        <dbReference type="ChEBI" id="CHEBI:78478"/>
    </reaction>
    <physiologicalReaction direction="left-to-right" evidence="24">
        <dbReference type="Rhea" id="RHEA:41901"/>
    </physiologicalReaction>
</comment>
<comment type="catalytic activity">
    <reaction evidence="45">
        <text>3-oxohexadecanoyl-[ACP] + NADPH + H(+) = (3R)-hydroxyhexadecanoyl-[ACP] + NADP(+)</text>
        <dbReference type="Rhea" id="RHEA:41904"/>
        <dbReference type="Rhea" id="RHEA-COMP:9649"/>
        <dbReference type="Rhea" id="RHEA-COMP:9650"/>
        <dbReference type="ChEBI" id="CHEBI:15378"/>
        <dbReference type="ChEBI" id="CHEBI:57783"/>
        <dbReference type="ChEBI" id="CHEBI:58349"/>
        <dbReference type="ChEBI" id="CHEBI:78478"/>
        <dbReference type="ChEBI" id="CHEBI:78480"/>
    </reaction>
    <physiologicalReaction direction="left-to-right" evidence="45">
        <dbReference type="Rhea" id="RHEA:41905"/>
    </physiologicalReaction>
</comment>
<evidence type="ECO:0000256" key="7">
    <source>
        <dbReference type="ARBA" id="ARBA00022898"/>
    </source>
</evidence>
<comment type="catalytic activity">
    <reaction evidence="23">
        <text>3-oxodecanoyl-[ACP] + NADPH + H(+) = (3R)-hydroxydecanoyl-[ACP] + NADP(+)</text>
        <dbReference type="Rhea" id="RHEA:41856"/>
        <dbReference type="Rhea" id="RHEA-COMP:9637"/>
        <dbReference type="Rhea" id="RHEA-COMP:9638"/>
        <dbReference type="ChEBI" id="CHEBI:15378"/>
        <dbReference type="ChEBI" id="CHEBI:57783"/>
        <dbReference type="ChEBI" id="CHEBI:58349"/>
        <dbReference type="ChEBI" id="CHEBI:78464"/>
        <dbReference type="ChEBI" id="CHEBI:78466"/>
    </reaction>
    <physiologicalReaction direction="left-to-right" evidence="23">
        <dbReference type="Rhea" id="RHEA:41857"/>
    </physiologicalReaction>
</comment>
<comment type="catalytic activity">
    <reaction evidence="14">
        <text>a (3R)-hydroxyacyl-[ACP] = a (2E)-enoyl-[ACP] + H2O</text>
        <dbReference type="Rhea" id="RHEA:13097"/>
        <dbReference type="Rhea" id="RHEA-COMP:9925"/>
        <dbReference type="Rhea" id="RHEA-COMP:9945"/>
        <dbReference type="ChEBI" id="CHEBI:15377"/>
        <dbReference type="ChEBI" id="CHEBI:78784"/>
        <dbReference type="ChEBI" id="CHEBI:78827"/>
        <dbReference type="EC" id="4.2.1.59"/>
    </reaction>
    <physiologicalReaction direction="left-to-right" evidence="14">
        <dbReference type="Rhea" id="RHEA:13098"/>
    </physiologicalReaction>
</comment>
<evidence type="ECO:0000256" key="50">
    <source>
        <dbReference type="PROSITE-ProRule" id="PRU01363"/>
    </source>
</evidence>
<dbReference type="InterPro" id="IPR013217">
    <property type="entry name" value="Methyltransf_12"/>
</dbReference>
<protein>
    <submittedName>
        <fullName evidence="55">Uncharacterized protein</fullName>
    </submittedName>
</protein>
<evidence type="ECO:0000256" key="15">
    <source>
        <dbReference type="ARBA" id="ARBA00023398"/>
    </source>
</evidence>
<comment type="catalytic activity">
    <reaction evidence="41">
        <text>(2E)-octadecenoyl-[ACP] + NADPH + H(+) = octadecanoyl-[ACP] + NADP(+)</text>
        <dbReference type="Rhea" id="RHEA:41928"/>
        <dbReference type="Rhea" id="RHEA-COMP:9655"/>
        <dbReference type="Rhea" id="RHEA-COMP:9656"/>
        <dbReference type="ChEBI" id="CHEBI:15378"/>
        <dbReference type="ChEBI" id="CHEBI:57783"/>
        <dbReference type="ChEBI" id="CHEBI:58349"/>
        <dbReference type="ChEBI" id="CHEBI:78489"/>
        <dbReference type="ChEBI" id="CHEBI:78495"/>
    </reaction>
    <physiologicalReaction direction="left-to-right" evidence="41">
        <dbReference type="Rhea" id="RHEA:41929"/>
    </physiologicalReaction>
</comment>
<evidence type="ECO:0000256" key="51">
    <source>
        <dbReference type="SAM" id="MobiDB-lite"/>
    </source>
</evidence>
<dbReference type="GO" id="GO:0004313">
    <property type="term" value="F:[acyl-carrier-protein] S-acetyltransferase activity"/>
    <property type="evidence" value="ECO:0007669"/>
    <property type="project" value="UniProtKB-EC"/>
</dbReference>
<dbReference type="InterPro" id="IPR016036">
    <property type="entry name" value="Malonyl_transacylase_ACP-bd"/>
</dbReference>
<dbReference type="Gene3D" id="3.40.50.720">
    <property type="entry name" value="NAD(P)-binding Rossmann-like Domain"/>
    <property type="match status" value="3"/>
</dbReference>
<comment type="catalytic activity">
    <reaction evidence="44">
        <text>3-oxododecanoyl-[ACP] + NADPH + H(+) = (3R)-hydroxydodecanoyl-[ACP] + NADP(+)</text>
        <dbReference type="Rhea" id="RHEA:41872"/>
        <dbReference type="Rhea" id="RHEA-COMP:9641"/>
        <dbReference type="Rhea" id="RHEA-COMP:9642"/>
        <dbReference type="ChEBI" id="CHEBI:15378"/>
        <dbReference type="ChEBI" id="CHEBI:57783"/>
        <dbReference type="ChEBI" id="CHEBI:58349"/>
        <dbReference type="ChEBI" id="CHEBI:78469"/>
        <dbReference type="ChEBI" id="CHEBI:78470"/>
    </reaction>
    <physiologicalReaction direction="left-to-right" evidence="44">
        <dbReference type="Rhea" id="RHEA:41873"/>
    </physiologicalReaction>
</comment>
<dbReference type="InterPro" id="IPR013149">
    <property type="entry name" value="ADH-like_C"/>
</dbReference>
<evidence type="ECO:0000256" key="13">
    <source>
        <dbReference type="ARBA" id="ARBA00023388"/>
    </source>
</evidence>
<comment type="catalytic activity">
    <reaction evidence="49">
        <text>octanoyl-[ACP] + malonyl-[ACP] + H(+) = 3-oxodecanoyl-[ACP] + holo-[ACP] + CO2</text>
        <dbReference type="Rhea" id="RHEA:41852"/>
        <dbReference type="Rhea" id="RHEA-COMP:9623"/>
        <dbReference type="Rhea" id="RHEA-COMP:9636"/>
        <dbReference type="Rhea" id="RHEA-COMP:9637"/>
        <dbReference type="Rhea" id="RHEA-COMP:9685"/>
        <dbReference type="ChEBI" id="CHEBI:15378"/>
        <dbReference type="ChEBI" id="CHEBI:16526"/>
        <dbReference type="ChEBI" id="CHEBI:64479"/>
        <dbReference type="ChEBI" id="CHEBI:78449"/>
        <dbReference type="ChEBI" id="CHEBI:78463"/>
        <dbReference type="ChEBI" id="CHEBI:78464"/>
    </reaction>
    <physiologicalReaction direction="left-to-right" evidence="49">
        <dbReference type="Rhea" id="RHEA:41853"/>
    </physiologicalReaction>
</comment>
<keyword evidence="4" id="KW-0808">Transferase</keyword>
<evidence type="ECO:0000259" key="53">
    <source>
        <dbReference type="PROSITE" id="PS52004"/>
    </source>
</evidence>
<dbReference type="GO" id="GO:0141148">
    <property type="term" value="F:enoyl-[acyl-carrier-protein] reductase (NADPH) activity"/>
    <property type="evidence" value="ECO:0007669"/>
    <property type="project" value="UniProtKB-EC"/>
</dbReference>
<evidence type="ECO:0000256" key="35">
    <source>
        <dbReference type="ARBA" id="ARBA00048506"/>
    </source>
</evidence>
<dbReference type="InterPro" id="IPR023213">
    <property type="entry name" value="CAT-like_dom_sf"/>
</dbReference>
<feature type="region of interest" description="N-terminal hotdog fold" evidence="50">
    <location>
        <begin position="1041"/>
        <end position="1201"/>
    </location>
</feature>
<feature type="region of interest" description="C-terminal hotdog fold" evidence="50">
    <location>
        <begin position="1227"/>
        <end position="1375"/>
    </location>
</feature>
<dbReference type="SUPFAM" id="SSF52151">
    <property type="entry name" value="FabD/lysophospholipase-like"/>
    <property type="match status" value="1"/>
</dbReference>
<dbReference type="Proteomes" id="UP000663828">
    <property type="component" value="Unassembled WGS sequence"/>
</dbReference>
<name>A0A813SIC7_ADIRI</name>
<dbReference type="Pfam" id="PF02801">
    <property type="entry name" value="Ketoacyl-synt_C"/>
    <property type="match status" value="1"/>
</dbReference>
<dbReference type="Gene3D" id="3.10.129.110">
    <property type="entry name" value="Polyketide synthase dehydratase"/>
    <property type="match status" value="1"/>
</dbReference>
<evidence type="ECO:0000256" key="33">
    <source>
        <dbReference type="ARBA" id="ARBA00048289"/>
    </source>
</evidence>
<dbReference type="InterPro" id="IPR036736">
    <property type="entry name" value="ACP-like_sf"/>
</dbReference>
<evidence type="ECO:0000256" key="14">
    <source>
        <dbReference type="ARBA" id="ARBA00023394"/>
    </source>
</evidence>
<comment type="catalytic activity">
    <reaction evidence="31">
        <text>hexadecanoyl-[ACP] + malonyl-[ACP] + H(+) = 3-oxooctadecanoyl-[ACP] + holo-[ACP] + CO2</text>
        <dbReference type="Rhea" id="RHEA:41916"/>
        <dbReference type="Rhea" id="RHEA-COMP:9623"/>
        <dbReference type="Rhea" id="RHEA-COMP:9652"/>
        <dbReference type="Rhea" id="RHEA-COMP:9653"/>
        <dbReference type="Rhea" id="RHEA-COMP:9685"/>
        <dbReference type="ChEBI" id="CHEBI:15378"/>
        <dbReference type="ChEBI" id="CHEBI:16526"/>
        <dbReference type="ChEBI" id="CHEBI:64479"/>
        <dbReference type="ChEBI" id="CHEBI:78449"/>
        <dbReference type="ChEBI" id="CHEBI:78483"/>
        <dbReference type="ChEBI" id="CHEBI:78487"/>
    </reaction>
    <physiologicalReaction direction="left-to-right" evidence="31">
        <dbReference type="Rhea" id="RHEA:41917"/>
    </physiologicalReaction>
</comment>
<dbReference type="Pfam" id="PF21089">
    <property type="entry name" value="PKS_DH_N"/>
    <property type="match status" value="1"/>
</dbReference>
<dbReference type="InterPro" id="IPR036291">
    <property type="entry name" value="NAD(P)-bd_dom_sf"/>
</dbReference>
<feature type="active site" description="Proton donor; for dehydratase activity" evidence="50">
    <location>
        <position position="1289"/>
    </location>
</feature>
<reference evidence="55" key="1">
    <citation type="submission" date="2021-02" db="EMBL/GenBank/DDBJ databases">
        <authorList>
            <person name="Nowell W R."/>
        </authorList>
    </citation>
    <scope>NUCLEOTIDE SEQUENCE</scope>
</reference>
<evidence type="ECO:0000256" key="5">
    <source>
        <dbReference type="ARBA" id="ARBA00022799"/>
    </source>
</evidence>
<evidence type="ECO:0000256" key="42">
    <source>
        <dbReference type="ARBA" id="ARBA00049109"/>
    </source>
</evidence>
<dbReference type="InterPro" id="IPR020843">
    <property type="entry name" value="ER"/>
</dbReference>
<dbReference type="GO" id="GO:0004315">
    <property type="term" value="F:3-oxoacyl-[acyl-carrier-protein] synthase activity"/>
    <property type="evidence" value="ECO:0007669"/>
    <property type="project" value="UniProtKB-EC"/>
</dbReference>
<feature type="domain" description="Carrier" evidence="52">
    <location>
        <begin position="2707"/>
        <end position="2785"/>
    </location>
</feature>
<evidence type="ECO:0000256" key="41">
    <source>
        <dbReference type="ARBA" id="ARBA00049019"/>
    </source>
</evidence>
<comment type="catalytic activity">
    <reaction evidence="47">
        <text>butanoyl-[ACP] + malonyl-[ACP] + H(+) = 3-oxohexanoyl-[ACP] + holo-[ACP] + CO2</text>
        <dbReference type="Rhea" id="RHEA:41820"/>
        <dbReference type="Rhea" id="RHEA-COMP:9623"/>
        <dbReference type="Rhea" id="RHEA-COMP:9628"/>
        <dbReference type="Rhea" id="RHEA-COMP:9629"/>
        <dbReference type="Rhea" id="RHEA-COMP:9685"/>
        <dbReference type="ChEBI" id="CHEBI:15378"/>
        <dbReference type="ChEBI" id="CHEBI:16526"/>
        <dbReference type="ChEBI" id="CHEBI:64479"/>
        <dbReference type="ChEBI" id="CHEBI:78449"/>
        <dbReference type="ChEBI" id="CHEBI:78454"/>
        <dbReference type="ChEBI" id="CHEBI:78456"/>
    </reaction>
    <physiologicalReaction direction="left-to-right" evidence="47">
        <dbReference type="Rhea" id="RHEA:41821"/>
    </physiologicalReaction>
</comment>
<dbReference type="InterPro" id="IPR014043">
    <property type="entry name" value="Acyl_transferase_dom"/>
</dbReference>
<evidence type="ECO:0000256" key="20">
    <source>
        <dbReference type="ARBA" id="ARBA00047300"/>
    </source>
</evidence>
<comment type="catalytic activity">
    <reaction evidence="46">
        <text>3-oxooctanoyl-[ACP] + NADPH + H(+) = (3R)-hydroxyoctanoyl-[ACP] + NADP(+)</text>
        <dbReference type="Rhea" id="RHEA:41840"/>
        <dbReference type="Rhea" id="RHEA-COMP:9633"/>
        <dbReference type="Rhea" id="RHEA-COMP:9634"/>
        <dbReference type="ChEBI" id="CHEBI:15378"/>
        <dbReference type="ChEBI" id="CHEBI:57783"/>
        <dbReference type="ChEBI" id="CHEBI:58349"/>
        <dbReference type="ChEBI" id="CHEBI:78460"/>
        <dbReference type="ChEBI" id="CHEBI:78461"/>
    </reaction>
    <physiologicalReaction direction="left-to-right" evidence="46">
        <dbReference type="Rhea" id="RHEA:41841"/>
    </physiologicalReaction>
</comment>
<evidence type="ECO:0000256" key="8">
    <source>
        <dbReference type="ARBA" id="ARBA00023268"/>
    </source>
</evidence>
<evidence type="ECO:0000256" key="44">
    <source>
        <dbReference type="ARBA" id="ARBA00049263"/>
    </source>
</evidence>
<dbReference type="Pfam" id="PF08240">
    <property type="entry name" value="ADH_N"/>
    <property type="match status" value="1"/>
</dbReference>
<dbReference type="Pfam" id="PF00698">
    <property type="entry name" value="Acyl_transf_1"/>
    <property type="match status" value="1"/>
</dbReference>
<comment type="catalytic activity">
    <reaction evidence="15">
        <text>(3R)-hydroxytetradecanoyl-[ACP] = (2E)-tetradecenoyl-[ACP] + H2O</text>
        <dbReference type="Rhea" id="RHEA:41892"/>
        <dbReference type="Rhea" id="RHEA-COMP:9646"/>
        <dbReference type="Rhea" id="RHEA-COMP:9647"/>
        <dbReference type="ChEBI" id="CHEBI:15377"/>
        <dbReference type="ChEBI" id="CHEBI:78474"/>
        <dbReference type="ChEBI" id="CHEBI:78475"/>
    </reaction>
    <physiologicalReaction direction="left-to-right" evidence="15">
        <dbReference type="Rhea" id="RHEA:41893"/>
    </physiologicalReaction>
</comment>
<dbReference type="InterPro" id="IPR016039">
    <property type="entry name" value="Thiolase-like"/>
</dbReference>
<keyword evidence="7" id="KW-0663">Pyridoxal phosphate</keyword>
<dbReference type="InterPro" id="IPR001227">
    <property type="entry name" value="Ac_transferase_dom_sf"/>
</dbReference>
<dbReference type="Pfam" id="PF16197">
    <property type="entry name" value="KAsynt_C_assoc"/>
    <property type="match status" value="1"/>
</dbReference>
<comment type="catalytic activity">
    <reaction evidence="16">
        <text>(3R)-hydroxyoctadecanoyl-[ACP] = (2E)-octadecenoyl-[ACP] + H2O</text>
        <dbReference type="Rhea" id="RHEA:41924"/>
        <dbReference type="Rhea" id="RHEA-COMP:9654"/>
        <dbReference type="Rhea" id="RHEA-COMP:9655"/>
        <dbReference type="ChEBI" id="CHEBI:15377"/>
        <dbReference type="ChEBI" id="CHEBI:78488"/>
        <dbReference type="ChEBI" id="CHEBI:78489"/>
    </reaction>
    <physiologicalReaction direction="left-to-right" evidence="16">
        <dbReference type="Rhea" id="RHEA:41925"/>
    </physiologicalReaction>
</comment>
<keyword evidence="56" id="KW-1185">Reference proteome</keyword>
<dbReference type="PROSITE" id="PS52004">
    <property type="entry name" value="KS3_2"/>
    <property type="match status" value="1"/>
</dbReference>
<dbReference type="Gene3D" id="3.40.50.150">
    <property type="entry name" value="Vaccinia Virus protein VP39"/>
    <property type="match status" value="1"/>
</dbReference>
<evidence type="ECO:0000256" key="10">
    <source>
        <dbReference type="ARBA" id="ARBA00023332"/>
    </source>
</evidence>
<dbReference type="SUPFAM" id="SSF52777">
    <property type="entry name" value="CoA-dependent acyltransferases"/>
    <property type="match status" value="2"/>
</dbReference>
<evidence type="ECO:0000256" key="24">
    <source>
        <dbReference type="ARBA" id="ARBA00047451"/>
    </source>
</evidence>
<feature type="domain" description="Ketosynthase family 3 (KS3)" evidence="53">
    <location>
        <begin position="1"/>
        <end position="515"/>
    </location>
</feature>
<dbReference type="InterPro" id="IPR020807">
    <property type="entry name" value="PKS_DH"/>
</dbReference>
<dbReference type="Gene3D" id="3.30.559.10">
    <property type="entry name" value="Chloramphenicol acetyltransferase-like domain"/>
    <property type="match status" value="1"/>
</dbReference>
<dbReference type="InterPro" id="IPR011032">
    <property type="entry name" value="GroES-like_sf"/>
</dbReference>
<evidence type="ECO:0000256" key="21">
    <source>
        <dbReference type="ARBA" id="ARBA00047394"/>
    </source>
</evidence>
<comment type="catalytic activity">
    <reaction evidence="25">
        <text>(2E)-butenoyl-[ACP] + NADPH + H(+) = butanoyl-[ACP] + NADP(+)</text>
        <dbReference type="Rhea" id="RHEA:41812"/>
        <dbReference type="Rhea" id="RHEA-COMP:9627"/>
        <dbReference type="Rhea" id="RHEA-COMP:9628"/>
        <dbReference type="ChEBI" id="CHEBI:15378"/>
        <dbReference type="ChEBI" id="CHEBI:57783"/>
        <dbReference type="ChEBI" id="CHEBI:58349"/>
        <dbReference type="ChEBI" id="CHEBI:78453"/>
        <dbReference type="ChEBI" id="CHEBI:78454"/>
    </reaction>
    <physiologicalReaction direction="left-to-right" evidence="25">
        <dbReference type="Rhea" id="RHEA:41813"/>
    </physiologicalReaction>
</comment>
<dbReference type="InterPro" id="IPR049900">
    <property type="entry name" value="PKS_mFAS_DH"/>
</dbReference>
<dbReference type="SMART" id="SM00825">
    <property type="entry name" value="PKS_KS"/>
    <property type="match status" value="1"/>
</dbReference>
<comment type="catalytic activity">
    <reaction evidence="11">
        <text>(3R)-hydroxydodecanoyl-[ACP] = (2E)-dodecenoyl-[ACP] + H2O</text>
        <dbReference type="Rhea" id="RHEA:41876"/>
        <dbReference type="Rhea" id="RHEA-COMP:9642"/>
        <dbReference type="Rhea" id="RHEA-COMP:9643"/>
        <dbReference type="ChEBI" id="CHEBI:15377"/>
        <dbReference type="ChEBI" id="CHEBI:78470"/>
        <dbReference type="ChEBI" id="CHEBI:78472"/>
    </reaction>
    <physiologicalReaction direction="left-to-right" evidence="11">
        <dbReference type="Rhea" id="RHEA:41877"/>
    </physiologicalReaction>
</comment>
<comment type="catalytic activity">
    <reaction evidence="37">
        <text>a 2,3-saturated acyl-[ACP] + NADP(+) = a (2E)-enoyl-[ACP] + NADPH + H(+)</text>
        <dbReference type="Rhea" id="RHEA:22564"/>
        <dbReference type="Rhea" id="RHEA-COMP:9925"/>
        <dbReference type="Rhea" id="RHEA-COMP:9926"/>
        <dbReference type="ChEBI" id="CHEBI:15378"/>
        <dbReference type="ChEBI" id="CHEBI:57783"/>
        <dbReference type="ChEBI" id="CHEBI:58349"/>
        <dbReference type="ChEBI" id="CHEBI:78784"/>
        <dbReference type="ChEBI" id="CHEBI:78785"/>
        <dbReference type="EC" id="1.3.1.39"/>
    </reaction>
    <physiologicalReaction direction="right-to-left" evidence="37">
        <dbReference type="Rhea" id="RHEA:22566"/>
    </physiologicalReaction>
</comment>
<feature type="active site" description="Proton acceptor; for dehydratase activity" evidence="50">
    <location>
        <position position="1074"/>
    </location>
</feature>
<accession>A0A813SIC7</accession>
<dbReference type="PROSITE" id="PS52019">
    <property type="entry name" value="PKS_MFAS_DH"/>
    <property type="match status" value="1"/>
</dbReference>
<dbReference type="InterPro" id="IPR013968">
    <property type="entry name" value="PKS_KR"/>
</dbReference>
<dbReference type="CDD" id="cd00833">
    <property type="entry name" value="PKS"/>
    <property type="match status" value="1"/>
</dbReference>
<dbReference type="SUPFAM" id="SSF55048">
    <property type="entry name" value="Probable ACP-binding domain of malonyl-CoA ACP transacylase"/>
    <property type="match status" value="1"/>
</dbReference>
<dbReference type="InterPro" id="IPR001242">
    <property type="entry name" value="Condensation_dom"/>
</dbReference>
<dbReference type="GO" id="GO:0006633">
    <property type="term" value="P:fatty acid biosynthetic process"/>
    <property type="evidence" value="ECO:0007669"/>
    <property type="project" value="UniProtKB-UniPathway"/>
</dbReference>
<comment type="catalytic activity">
    <reaction evidence="22">
        <text>a (3R)-hydroxyacyl-[ACP] + NADP(+) = a 3-oxoacyl-[ACP] + NADPH + H(+)</text>
        <dbReference type="Rhea" id="RHEA:17397"/>
        <dbReference type="Rhea" id="RHEA-COMP:9916"/>
        <dbReference type="Rhea" id="RHEA-COMP:9945"/>
        <dbReference type="ChEBI" id="CHEBI:15378"/>
        <dbReference type="ChEBI" id="CHEBI:57783"/>
        <dbReference type="ChEBI" id="CHEBI:58349"/>
        <dbReference type="ChEBI" id="CHEBI:78776"/>
        <dbReference type="ChEBI" id="CHEBI:78827"/>
        <dbReference type="EC" id="1.1.1.100"/>
    </reaction>
    <physiologicalReaction direction="right-to-left" evidence="22">
        <dbReference type="Rhea" id="RHEA:17399"/>
    </physiologicalReaction>
</comment>
<dbReference type="Gene3D" id="3.30.559.30">
    <property type="entry name" value="Nonribosomal peptide synthetase, condensation domain"/>
    <property type="match status" value="1"/>
</dbReference>
<comment type="catalytic activity">
    <reaction evidence="29">
        <text>3-oxobutanoyl-[ACP] + NADPH + H(+) = (3R)-hydroxybutanoyl-[ACP] + NADP(+)</text>
        <dbReference type="Rhea" id="RHEA:41804"/>
        <dbReference type="Rhea" id="RHEA-COMP:9625"/>
        <dbReference type="Rhea" id="RHEA-COMP:9626"/>
        <dbReference type="ChEBI" id="CHEBI:15378"/>
        <dbReference type="ChEBI" id="CHEBI:57783"/>
        <dbReference type="ChEBI" id="CHEBI:58349"/>
        <dbReference type="ChEBI" id="CHEBI:78450"/>
        <dbReference type="ChEBI" id="CHEBI:78451"/>
    </reaction>
    <physiologicalReaction direction="left-to-right" evidence="29">
        <dbReference type="Rhea" id="RHEA:41805"/>
    </physiologicalReaction>
</comment>
<evidence type="ECO:0000256" key="31">
    <source>
        <dbReference type="ARBA" id="ARBA00048051"/>
    </source>
</evidence>
<dbReference type="Pfam" id="PF08659">
    <property type="entry name" value="KR"/>
    <property type="match status" value="1"/>
</dbReference>
<evidence type="ECO:0000256" key="11">
    <source>
        <dbReference type="ARBA" id="ARBA00023351"/>
    </source>
</evidence>
<comment type="catalytic activity">
    <reaction evidence="35">
        <text>a fatty acyl-[ACP] + malonyl-[ACP] + H(+) = a 3-oxoacyl-[ACP] + holo-[ACP] + CO2</text>
        <dbReference type="Rhea" id="RHEA:22836"/>
        <dbReference type="Rhea" id="RHEA-COMP:9623"/>
        <dbReference type="Rhea" id="RHEA-COMP:9685"/>
        <dbReference type="Rhea" id="RHEA-COMP:9916"/>
        <dbReference type="Rhea" id="RHEA-COMP:14125"/>
        <dbReference type="ChEBI" id="CHEBI:15378"/>
        <dbReference type="ChEBI" id="CHEBI:16526"/>
        <dbReference type="ChEBI" id="CHEBI:64479"/>
        <dbReference type="ChEBI" id="CHEBI:78449"/>
        <dbReference type="ChEBI" id="CHEBI:78776"/>
        <dbReference type="ChEBI" id="CHEBI:138651"/>
        <dbReference type="EC" id="2.3.1.41"/>
    </reaction>
    <physiologicalReaction direction="left-to-right" evidence="35">
        <dbReference type="Rhea" id="RHEA:22837"/>
    </physiologicalReaction>
</comment>
<proteinExistence type="predicted"/>
<evidence type="ECO:0000256" key="6">
    <source>
        <dbReference type="ARBA" id="ARBA00022857"/>
    </source>
</evidence>
<comment type="catalytic activity">
    <reaction evidence="40">
        <text>3-oxotetradecanoyl-[ACP] + NADPH + H(+) = (3R)-hydroxytetradecanoyl-[ACP] + NADP(+)</text>
        <dbReference type="Rhea" id="RHEA:41888"/>
        <dbReference type="Rhea" id="RHEA-COMP:9645"/>
        <dbReference type="Rhea" id="RHEA-COMP:9646"/>
        <dbReference type="ChEBI" id="CHEBI:15378"/>
        <dbReference type="ChEBI" id="CHEBI:57783"/>
        <dbReference type="ChEBI" id="CHEBI:58349"/>
        <dbReference type="ChEBI" id="CHEBI:78473"/>
        <dbReference type="ChEBI" id="CHEBI:78474"/>
    </reaction>
    <physiologicalReaction direction="left-to-right" evidence="40">
        <dbReference type="Rhea" id="RHEA:41889"/>
    </physiologicalReaction>
</comment>
<dbReference type="Pfam" id="PF08242">
    <property type="entry name" value="Methyltransf_12"/>
    <property type="match status" value="1"/>
</dbReference>
<comment type="catalytic activity">
    <reaction evidence="27">
        <text>(2E)-hexadecenoyl-[ACP] + NADPH + H(+) = hexadecanoyl-[ACP] + NADP(+)</text>
        <dbReference type="Rhea" id="RHEA:41912"/>
        <dbReference type="Rhea" id="RHEA-COMP:9651"/>
        <dbReference type="Rhea" id="RHEA-COMP:9652"/>
        <dbReference type="ChEBI" id="CHEBI:15378"/>
        <dbReference type="ChEBI" id="CHEBI:57783"/>
        <dbReference type="ChEBI" id="CHEBI:58349"/>
        <dbReference type="ChEBI" id="CHEBI:78481"/>
        <dbReference type="ChEBI" id="CHEBI:78483"/>
    </reaction>
    <physiologicalReaction direction="left-to-right" evidence="27">
        <dbReference type="Rhea" id="RHEA:41913"/>
    </physiologicalReaction>
</comment>
<comment type="catalytic activity">
    <reaction evidence="32">
        <text>(2E)-dodecenoyl-[ACP] + NADPH + H(+) = dodecanoyl-[ACP] + NADP(+)</text>
        <dbReference type="Rhea" id="RHEA:41880"/>
        <dbReference type="Rhea" id="RHEA-COMP:9643"/>
        <dbReference type="Rhea" id="RHEA-COMP:9644"/>
        <dbReference type="ChEBI" id="CHEBI:15378"/>
        <dbReference type="ChEBI" id="CHEBI:57783"/>
        <dbReference type="ChEBI" id="CHEBI:58349"/>
        <dbReference type="ChEBI" id="CHEBI:65264"/>
        <dbReference type="ChEBI" id="CHEBI:78472"/>
    </reaction>
    <physiologicalReaction direction="left-to-right" evidence="32">
        <dbReference type="Rhea" id="RHEA:41881"/>
    </physiologicalReaction>
</comment>
<comment type="pathway">
    <text evidence="1">Lipid metabolism.</text>
</comment>
<feature type="domain" description="PKS/mFAS DH" evidence="54">
    <location>
        <begin position="1041"/>
        <end position="1375"/>
    </location>
</feature>
<dbReference type="PROSITE" id="PS50075">
    <property type="entry name" value="CARRIER"/>
    <property type="match status" value="1"/>
</dbReference>
<comment type="caution">
    <text evidence="55">The sequence shown here is derived from an EMBL/GenBank/DDBJ whole genome shotgun (WGS) entry which is preliminary data.</text>
</comment>
<dbReference type="SUPFAM" id="SSF50129">
    <property type="entry name" value="GroES-like"/>
    <property type="match status" value="1"/>
</dbReference>
<evidence type="ECO:0000256" key="48">
    <source>
        <dbReference type="ARBA" id="ARBA00049521"/>
    </source>
</evidence>
<evidence type="ECO:0000256" key="40">
    <source>
        <dbReference type="ARBA" id="ARBA00048935"/>
    </source>
</evidence>
<dbReference type="SUPFAM" id="SSF53335">
    <property type="entry name" value="S-adenosyl-L-methionine-dependent methyltransferases"/>
    <property type="match status" value="1"/>
</dbReference>
<comment type="catalytic activity">
    <reaction evidence="38">
        <text>holo-[ACP] + acetyl-CoA = acetyl-[ACP] + CoA</text>
        <dbReference type="Rhea" id="RHEA:41788"/>
        <dbReference type="Rhea" id="RHEA-COMP:9621"/>
        <dbReference type="Rhea" id="RHEA-COMP:9685"/>
        <dbReference type="ChEBI" id="CHEBI:57287"/>
        <dbReference type="ChEBI" id="CHEBI:57288"/>
        <dbReference type="ChEBI" id="CHEBI:64479"/>
        <dbReference type="ChEBI" id="CHEBI:78446"/>
        <dbReference type="EC" id="2.3.1.38"/>
    </reaction>
    <physiologicalReaction direction="left-to-right" evidence="38">
        <dbReference type="Rhea" id="RHEA:41789"/>
    </physiologicalReaction>
</comment>
<evidence type="ECO:0000256" key="3">
    <source>
        <dbReference type="ARBA" id="ARBA00022553"/>
    </source>
</evidence>
<evidence type="ECO:0000256" key="22">
    <source>
        <dbReference type="ARBA" id="ARBA00047400"/>
    </source>
</evidence>
<evidence type="ECO:0000256" key="25">
    <source>
        <dbReference type="ARBA" id="ARBA00047500"/>
    </source>
</evidence>
<keyword evidence="3" id="KW-0597">Phosphoprotein</keyword>
<dbReference type="Pfam" id="PF14765">
    <property type="entry name" value="PS-DH"/>
    <property type="match status" value="1"/>
</dbReference>
<feature type="region of interest" description="Disordered" evidence="51">
    <location>
        <begin position="2791"/>
        <end position="2813"/>
    </location>
</feature>
<evidence type="ECO:0000256" key="2">
    <source>
        <dbReference type="ARBA" id="ARBA00022450"/>
    </source>
</evidence>
<evidence type="ECO:0000256" key="34">
    <source>
        <dbReference type="ARBA" id="ARBA00048420"/>
    </source>
</evidence>
<comment type="catalytic activity">
    <reaction evidence="28">
        <text>(2E)-hexenoyl-[ACP] + NADPH + H(+) = hexanoyl-[ACP] + NADP(+)</text>
        <dbReference type="Rhea" id="RHEA:41832"/>
        <dbReference type="Rhea" id="RHEA-COMP:9631"/>
        <dbReference type="Rhea" id="RHEA-COMP:9632"/>
        <dbReference type="ChEBI" id="CHEBI:15378"/>
        <dbReference type="ChEBI" id="CHEBI:57783"/>
        <dbReference type="ChEBI" id="CHEBI:58349"/>
        <dbReference type="ChEBI" id="CHEBI:78458"/>
        <dbReference type="ChEBI" id="CHEBI:78459"/>
    </reaction>
    <physiologicalReaction direction="left-to-right" evidence="28">
        <dbReference type="Rhea" id="RHEA:41833"/>
    </physiologicalReaction>
</comment>
<evidence type="ECO:0000256" key="17">
    <source>
        <dbReference type="ARBA" id="ARBA00023401"/>
    </source>
</evidence>
<comment type="catalytic activity">
    <reaction evidence="43">
        <text>(2E)-tetradecenoyl-[ACP] + NADPH + H(+) = tetradecanoyl-[ACP] + NADP(+)</text>
        <dbReference type="Rhea" id="RHEA:41896"/>
        <dbReference type="Rhea" id="RHEA-COMP:9647"/>
        <dbReference type="Rhea" id="RHEA-COMP:9648"/>
        <dbReference type="ChEBI" id="CHEBI:15378"/>
        <dbReference type="ChEBI" id="CHEBI:57783"/>
        <dbReference type="ChEBI" id="CHEBI:58349"/>
        <dbReference type="ChEBI" id="CHEBI:78475"/>
        <dbReference type="ChEBI" id="CHEBI:78477"/>
    </reaction>
    <physiologicalReaction direction="left-to-right" evidence="43">
        <dbReference type="Rhea" id="RHEA:41897"/>
    </physiologicalReaction>
</comment>
<comment type="catalytic activity">
    <reaction evidence="30">
        <text>acetyl-[ACP] + malonyl-[ACP] + H(+) = 3-oxobutanoyl-[ACP] + holo-[ACP] + CO2</text>
        <dbReference type="Rhea" id="RHEA:41800"/>
        <dbReference type="Rhea" id="RHEA-COMP:9621"/>
        <dbReference type="Rhea" id="RHEA-COMP:9623"/>
        <dbReference type="Rhea" id="RHEA-COMP:9625"/>
        <dbReference type="Rhea" id="RHEA-COMP:9685"/>
        <dbReference type="ChEBI" id="CHEBI:15378"/>
        <dbReference type="ChEBI" id="CHEBI:16526"/>
        <dbReference type="ChEBI" id="CHEBI:64479"/>
        <dbReference type="ChEBI" id="CHEBI:78446"/>
        <dbReference type="ChEBI" id="CHEBI:78449"/>
        <dbReference type="ChEBI" id="CHEBI:78450"/>
    </reaction>
    <physiologicalReaction direction="left-to-right" evidence="30">
        <dbReference type="Rhea" id="RHEA:41801"/>
    </physiologicalReaction>
</comment>
<dbReference type="SUPFAM" id="SSF47336">
    <property type="entry name" value="ACP-like"/>
    <property type="match status" value="2"/>
</dbReference>
<dbReference type="InterPro" id="IPR057326">
    <property type="entry name" value="KR_dom"/>
</dbReference>
<evidence type="ECO:0000256" key="46">
    <source>
        <dbReference type="ARBA" id="ARBA00049422"/>
    </source>
</evidence>
<dbReference type="InterPro" id="IPR042104">
    <property type="entry name" value="PKS_dehydratase_sf"/>
</dbReference>
<keyword evidence="6" id="KW-0521">NADP</keyword>
<evidence type="ECO:0000256" key="26">
    <source>
        <dbReference type="ARBA" id="ARBA00047578"/>
    </source>
</evidence>
<dbReference type="GO" id="GO:0019171">
    <property type="term" value="F:(3R)-hydroxyacyl-[acyl-carrier-protein] dehydratase activity"/>
    <property type="evidence" value="ECO:0007669"/>
    <property type="project" value="UniProtKB-EC"/>
</dbReference>
<dbReference type="Pfam" id="PF00975">
    <property type="entry name" value="Thioesterase"/>
    <property type="match status" value="1"/>
</dbReference>
<dbReference type="SMART" id="SM00826">
    <property type="entry name" value="PKS_DH"/>
    <property type="match status" value="1"/>
</dbReference>